<dbReference type="STRING" id="7234.B4G4F9"/>
<evidence type="ECO:0000313" key="2">
    <source>
        <dbReference type="EMBL" id="EDW24507.1"/>
    </source>
</evidence>
<feature type="compositionally biased region" description="Acidic residues" evidence="1">
    <location>
        <begin position="33"/>
        <end position="42"/>
    </location>
</feature>
<dbReference type="EMBL" id="CH479179">
    <property type="protein sequence ID" value="EDW24507.1"/>
    <property type="molecule type" value="Genomic_DNA"/>
</dbReference>
<dbReference type="eggNOG" id="KOG0477">
    <property type="taxonomic scope" value="Eukaryota"/>
</dbReference>
<feature type="compositionally biased region" description="Basic and acidic residues" evidence="1">
    <location>
        <begin position="96"/>
        <end position="118"/>
    </location>
</feature>
<dbReference type="HOGENOM" id="CLU_119827_0_0_1"/>
<feature type="compositionally biased region" description="Basic and acidic residues" evidence="1">
    <location>
        <begin position="65"/>
        <end position="77"/>
    </location>
</feature>
<evidence type="ECO:0000256" key="1">
    <source>
        <dbReference type="SAM" id="MobiDB-lite"/>
    </source>
</evidence>
<dbReference type="OrthoDB" id="844at2759"/>
<organism evidence="3">
    <name type="scientific">Drosophila persimilis</name>
    <name type="common">Fruit fly</name>
    <dbReference type="NCBI Taxonomy" id="7234"/>
    <lineage>
        <taxon>Eukaryota</taxon>
        <taxon>Metazoa</taxon>
        <taxon>Ecdysozoa</taxon>
        <taxon>Arthropoda</taxon>
        <taxon>Hexapoda</taxon>
        <taxon>Insecta</taxon>
        <taxon>Pterygota</taxon>
        <taxon>Neoptera</taxon>
        <taxon>Endopterygota</taxon>
        <taxon>Diptera</taxon>
        <taxon>Brachycera</taxon>
        <taxon>Muscomorpha</taxon>
        <taxon>Ephydroidea</taxon>
        <taxon>Drosophilidae</taxon>
        <taxon>Drosophila</taxon>
        <taxon>Sophophora</taxon>
    </lineage>
</organism>
<protein>
    <submittedName>
        <fullName evidence="2">GL23359</fullName>
    </submittedName>
</protein>
<gene>
    <name evidence="2" type="primary">Dper\GL23359</name>
    <name evidence="2" type="ORF">Dper_GL23359</name>
</gene>
<dbReference type="Proteomes" id="UP000008744">
    <property type="component" value="Unassembled WGS sequence"/>
</dbReference>
<dbReference type="PhylomeDB" id="B4G4F9"/>
<dbReference type="GO" id="GO:0003677">
    <property type="term" value="F:DNA binding"/>
    <property type="evidence" value="ECO:0007669"/>
    <property type="project" value="InterPro"/>
</dbReference>
<reference evidence="2 3" key="1">
    <citation type="journal article" date="2007" name="Nature">
        <title>Evolution of genes and genomes on the Drosophila phylogeny.</title>
        <authorList>
            <consortium name="Drosophila 12 Genomes Consortium"/>
            <person name="Clark A.G."/>
            <person name="Eisen M.B."/>
            <person name="Smith D.R."/>
            <person name="Bergman C.M."/>
            <person name="Oliver B."/>
            <person name="Markow T.A."/>
            <person name="Kaufman T.C."/>
            <person name="Kellis M."/>
            <person name="Gelbart W."/>
            <person name="Iyer V.N."/>
            <person name="Pollard D.A."/>
            <person name="Sackton T.B."/>
            <person name="Larracuente A.M."/>
            <person name="Singh N.D."/>
            <person name="Abad J.P."/>
            <person name="Abt D.N."/>
            <person name="Adryan B."/>
            <person name="Aguade M."/>
            <person name="Akashi H."/>
            <person name="Anderson W.W."/>
            <person name="Aquadro C.F."/>
            <person name="Ardell D.H."/>
            <person name="Arguello R."/>
            <person name="Artieri C.G."/>
            <person name="Barbash D.A."/>
            <person name="Barker D."/>
            <person name="Barsanti P."/>
            <person name="Batterham P."/>
            <person name="Batzoglou S."/>
            <person name="Begun D."/>
            <person name="Bhutkar A."/>
            <person name="Blanco E."/>
            <person name="Bosak S.A."/>
            <person name="Bradley R.K."/>
            <person name="Brand A.D."/>
            <person name="Brent M.R."/>
            <person name="Brooks A.N."/>
            <person name="Brown R.H."/>
            <person name="Butlin R.K."/>
            <person name="Caggese C."/>
            <person name="Calvi B.R."/>
            <person name="Bernardo de Carvalho A."/>
            <person name="Caspi A."/>
            <person name="Castrezana S."/>
            <person name="Celniker S.E."/>
            <person name="Chang J.L."/>
            <person name="Chapple C."/>
            <person name="Chatterji S."/>
            <person name="Chinwalla A."/>
            <person name="Civetta A."/>
            <person name="Clifton S.W."/>
            <person name="Comeron J.M."/>
            <person name="Costello J.C."/>
            <person name="Coyne J.A."/>
            <person name="Daub J."/>
            <person name="David R.G."/>
            <person name="Delcher A.L."/>
            <person name="Delehaunty K."/>
            <person name="Do C.B."/>
            <person name="Ebling H."/>
            <person name="Edwards K."/>
            <person name="Eickbush T."/>
            <person name="Evans J.D."/>
            <person name="Filipski A."/>
            <person name="Findeiss S."/>
            <person name="Freyhult E."/>
            <person name="Fulton L."/>
            <person name="Fulton R."/>
            <person name="Garcia A.C."/>
            <person name="Gardiner A."/>
            <person name="Garfield D.A."/>
            <person name="Garvin B.E."/>
            <person name="Gibson G."/>
            <person name="Gilbert D."/>
            <person name="Gnerre S."/>
            <person name="Godfrey J."/>
            <person name="Good R."/>
            <person name="Gotea V."/>
            <person name="Gravely B."/>
            <person name="Greenberg A.J."/>
            <person name="Griffiths-Jones S."/>
            <person name="Gross S."/>
            <person name="Guigo R."/>
            <person name="Gustafson E.A."/>
            <person name="Haerty W."/>
            <person name="Hahn M.W."/>
            <person name="Halligan D.L."/>
            <person name="Halpern A.L."/>
            <person name="Halter G.M."/>
            <person name="Han M.V."/>
            <person name="Heger A."/>
            <person name="Hillier L."/>
            <person name="Hinrichs A.S."/>
            <person name="Holmes I."/>
            <person name="Hoskins R.A."/>
            <person name="Hubisz M.J."/>
            <person name="Hultmark D."/>
            <person name="Huntley M.A."/>
            <person name="Jaffe D.B."/>
            <person name="Jagadeeshan S."/>
            <person name="Jeck W.R."/>
            <person name="Johnson J."/>
            <person name="Jones C.D."/>
            <person name="Jordan W.C."/>
            <person name="Karpen G.H."/>
            <person name="Kataoka E."/>
            <person name="Keightley P.D."/>
            <person name="Kheradpour P."/>
            <person name="Kirkness E.F."/>
            <person name="Koerich L.B."/>
            <person name="Kristiansen K."/>
            <person name="Kudrna D."/>
            <person name="Kulathinal R.J."/>
            <person name="Kumar S."/>
            <person name="Kwok R."/>
            <person name="Lander E."/>
            <person name="Langley C.H."/>
            <person name="Lapoint R."/>
            <person name="Lazzaro B.P."/>
            <person name="Lee S.J."/>
            <person name="Levesque L."/>
            <person name="Li R."/>
            <person name="Lin C.F."/>
            <person name="Lin M.F."/>
            <person name="Lindblad-Toh K."/>
            <person name="Llopart A."/>
            <person name="Long M."/>
            <person name="Low L."/>
            <person name="Lozovsky E."/>
            <person name="Lu J."/>
            <person name="Luo M."/>
            <person name="Machado C.A."/>
            <person name="Makalowski W."/>
            <person name="Marzo M."/>
            <person name="Matsuda M."/>
            <person name="Matzkin L."/>
            <person name="McAllister B."/>
            <person name="McBride C.S."/>
            <person name="McKernan B."/>
            <person name="McKernan K."/>
            <person name="Mendez-Lago M."/>
            <person name="Minx P."/>
            <person name="Mollenhauer M.U."/>
            <person name="Montooth K."/>
            <person name="Mount S.M."/>
            <person name="Mu X."/>
            <person name="Myers E."/>
            <person name="Negre B."/>
            <person name="Newfeld S."/>
            <person name="Nielsen R."/>
            <person name="Noor M.A."/>
            <person name="O'Grady P."/>
            <person name="Pachter L."/>
            <person name="Papaceit M."/>
            <person name="Parisi M.J."/>
            <person name="Parisi M."/>
            <person name="Parts L."/>
            <person name="Pedersen J.S."/>
            <person name="Pesole G."/>
            <person name="Phillippy A.M."/>
            <person name="Ponting C.P."/>
            <person name="Pop M."/>
            <person name="Porcelli D."/>
            <person name="Powell J.R."/>
            <person name="Prohaska S."/>
            <person name="Pruitt K."/>
            <person name="Puig M."/>
            <person name="Quesneville H."/>
            <person name="Ram K.R."/>
            <person name="Rand D."/>
            <person name="Rasmussen M.D."/>
            <person name="Reed L.K."/>
            <person name="Reenan R."/>
            <person name="Reily A."/>
            <person name="Remington K.A."/>
            <person name="Rieger T.T."/>
            <person name="Ritchie M.G."/>
            <person name="Robin C."/>
            <person name="Rogers Y.H."/>
            <person name="Rohde C."/>
            <person name="Rozas J."/>
            <person name="Rubenfield M.J."/>
            <person name="Ruiz A."/>
            <person name="Russo S."/>
            <person name="Salzberg S.L."/>
            <person name="Sanchez-Gracia A."/>
            <person name="Saranga D.J."/>
            <person name="Sato H."/>
            <person name="Schaeffer S.W."/>
            <person name="Schatz M.C."/>
            <person name="Schlenke T."/>
            <person name="Schwartz R."/>
            <person name="Segarra C."/>
            <person name="Singh R.S."/>
            <person name="Sirot L."/>
            <person name="Sirota M."/>
            <person name="Sisneros N.B."/>
            <person name="Smith C.D."/>
            <person name="Smith T.F."/>
            <person name="Spieth J."/>
            <person name="Stage D.E."/>
            <person name="Stark A."/>
            <person name="Stephan W."/>
            <person name="Strausberg R.L."/>
            <person name="Strempel S."/>
            <person name="Sturgill D."/>
            <person name="Sutton G."/>
            <person name="Sutton G.G."/>
            <person name="Tao W."/>
            <person name="Teichmann S."/>
            <person name="Tobari Y.N."/>
            <person name="Tomimura Y."/>
            <person name="Tsolas J.M."/>
            <person name="Valente V.L."/>
            <person name="Venter E."/>
            <person name="Venter J.C."/>
            <person name="Vicario S."/>
            <person name="Vieira F.G."/>
            <person name="Vilella A.J."/>
            <person name="Villasante A."/>
            <person name="Walenz B."/>
            <person name="Wang J."/>
            <person name="Wasserman M."/>
            <person name="Watts T."/>
            <person name="Wilson D."/>
            <person name="Wilson R.K."/>
            <person name="Wing R.A."/>
            <person name="Wolfner M.F."/>
            <person name="Wong A."/>
            <person name="Wong G.K."/>
            <person name="Wu C.I."/>
            <person name="Wu G."/>
            <person name="Yamamoto D."/>
            <person name="Yang H.P."/>
            <person name="Yang S.P."/>
            <person name="Yorke J.A."/>
            <person name="Yoshida K."/>
            <person name="Zdobnov E."/>
            <person name="Zhang P."/>
            <person name="Zhang Y."/>
            <person name="Zimin A.V."/>
            <person name="Baldwin J."/>
            <person name="Abdouelleil A."/>
            <person name="Abdulkadir J."/>
            <person name="Abebe A."/>
            <person name="Abera B."/>
            <person name="Abreu J."/>
            <person name="Acer S.C."/>
            <person name="Aftuck L."/>
            <person name="Alexander A."/>
            <person name="An P."/>
            <person name="Anderson E."/>
            <person name="Anderson S."/>
            <person name="Arachi H."/>
            <person name="Azer M."/>
            <person name="Bachantsang P."/>
            <person name="Barry A."/>
            <person name="Bayul T."/>
            <person name="Berlin A."/>
            <person name="Bessette D."/>
            <person name="Bloom T."/>
            <person name="Blye J."/>
            <person name="Boguslavskiy L."/>
            <person name="Bonnet C."/>
            <person name="Boukhgalter B."/>
            <person name="Bourzgui I."/>
            <person name="Brown A."/>
            <person name="Cahill P."/>
            <person name="Channer S."/>
            <person name="Cheshatsang Y."/>
            <person name="Chuda L."/>
            <person name="Citroen M."/>
            <person name="Collymore A."/>
            <person name="Cooke P."/>
            <person name="Costello M."/>
            <person name="D'Aco K."/>
            <person name="Daza R."/>
            <person name="De Haan G."/>
            <person name="DeGray S."/>
            <person name="DeMaso C."/>
            <person name="Dhargay N."/>
            <person name="Dooley K."/>
            <person name="Dooley E."/>
            <person name="Doricent M."/>
            <person name="Dorje P."/>
            <person name="Dorjee K."/>
            <person name="Dupes A."/>
            <person name="Elong R."/>
            <person name="Falk J."/>
            <person name="Farina A."/>
            <person name="Faro S."/>
            <person name="Ferguson D."/>
            <person name="Fisher S."/>
            <person name="Foley C.D."/>
            <person name="Franke A."/>
            <person name="Friedrich D."/>
            <person name="Gadbois L."/>
            <person name="Gearin G."/>
            <person name="Gearin C.R."/>
            <person name="Giannoukos G."/>
            <person name="Goode T."/>
            <person name="Graham J."/>
            <person name="Grandbois E."/>
            <person name="Grewal S."/>
            <person name="Gyaltsen K."/>
            <person name="Hafez N."/>
            <person name="Hagos B."/>
            <person name="Hall J."/>
            <person name="Henson C."/>
            <person name="Hollinger A."/>
            <person name="Honan T."/>
            <person name="Huard M.D."/>
            <person name="Hughes L."/>
            <person name="Hurhula B."/>
            <person name="Husby M.E."/>
            <person name="Kamat A."/>
            <person name="Kanga B."/>
            <person name="Kashin S."/>
            <person name="Khazanovich D."/>
            <person name="Kisner P."/>
            <person name="Lance K."/>
            <person name="Lara M."/>
            <person name="Lee W."/>
            <person name="Lennon N."/>
            <person name="Letendre F."/>
            <person name="LeVine R."/>
            <person name="Lipovsky A."/>
            <person name="Liu X."/>
            <person name="Liu J."/>
            <person name="Liu S."/>
            <person name="Lokyitsang T."/>
            <person name="Lokyitsang Y."/>
            <person name="Lubonja R."/>
            <person name="Lui A."/>
            <person name="MacDonald P."/>
            <person name="Magnisalis V."/>
            <person name="Maru K."/>
            <person name="Matthews C."/>
            <person name="McCusker W."/>
            <person name="McDonough S."/>
            <person name="Mehta T."/>
            <person name="Meldrim J."/>
            <person name="Meneus L."/>
            <person name="Mihai O."/>
            <person name="Mihalev A."/>
            <person name="Mihova T."/>
            <person name="Mittelman R."/>
            <person name="Mlenga V."/>
            <person name="Montmayeur A."/>
            <person name="Mulrain L."/>
            <person name="Navidi A."/>
            <person name="Naylor J."/>
            <person name="Negash T."/>
            <person name="Nguyen T."/>
            <person name="Nguyen N."/>
            <person name="Nicol R."/>
            <person name="Norbu C."/>
            <person name="Norbu N."/>
            <person name="Novod N."/>
            <person name="O'Neill B."/>
            <person name="Osman S."/>
            <person name="Markiewicz E."/>
            <person name="Oyono O.L."/>
            <person name="Patti C."/>
            <person name="Phunkhang P."/>
            <person name="Pierre F."/>
            <person name="Priest M."/>
            <person name="Raghuraman S."/>
            <person name="Rege F."/>
            <person name="Reyes R."/>
            <person name="Rise C."/>
            <person name="Rogov P."/>
            <person name="Ross K."/>
            <person name="Ryan E."/>
            <person name="Settipalli S."/>
            <person name="Shea T."/>
            <person name="Sherpa N."/>
            <person name="Shi L."/>
            <person name="Shih D."/>
            <person name="Sparrow T."/>
            <person name="Spaulding J."/>
            <person name="Stalker J."/>
            <person name="Stange-Thomann N."/>
            <person name="Stavropoulos S."/>
            <person name="Stone C."/>
            <person name="Strader C."/>
            <person name="Tesfaye S."/>
            <person name="Thomson T."/>
            <person name="Thoulutsang Y."/>
            <person name="Thoulutsang D."/>
            <person name="Topham K."/>
            <person name="Topping I."/>
            <person name="Tsamla T."/>
            <person name="Vassiliev H."/>
            <person name="Vo A."/>
            <person name="Wangchuk T."/>
            <person name="Wangdi T."/>
            <person name="Weiand M."/>
            <person name="Wilkinson J."/>
            <person name="Wilson A."/>
            <person name="Yadav S."/>
            <person name="Young G."/>
            <person name="Yu Q."/>
            <person name="Zembek L."/>
            <person name="Zhong D."/>
            <person name="Zimmer A."/>
            <person name="Zwirko Z."/>
            <person name="Jaffe D.B."/>
            <person name="Alvarez P."/>
            <person name="Brockman W."/>
            <person name="Butler J."/>
            <person name="Chin C."/>
            <person name="Gnerre S."/>
            <person name="Grabherr M."/>
            <person name="Kleber M."/>
            <person name="Mauceli E."/>
            <person name="MacCallum I."/>
        </authorList>
    </citation>
    <scope>NUCLEOTIDE SEQUENCE [LARGE SCALE GENOMIC DNA]</scope>
    <source>
        <strain evidence="3">MSH-3 / Tucson 14011-0111.49</strain>
    </source>
</reference>
<proteinExistence type="predicted"/>
<dbReference type="GO" id="GO:0005524">
    <property type="term" value="F:ATP binding"/>
    <property type="evidence" value="ECO:0007669"/>
    <property type="project" value="InterPro"/>
</dbReference>
<accession>B4G4F9</accession>
<dbReference type="GO" id="GO:0042555">
    <property type="term" value="C:MCM complex"/>
    <property type="evidence" value="ECO:0007669"/>
    <property type="project" value="EnsemblMetazoa"/>
</dbReference>
<feature type="compositionally biased region" description="Basic residues" evidence="1">
    <location>
        <begin position="132"/>
        <end position="146"/>
    </location>
</feature>
<dbReference type="AlphaFoldDB" id="B4G4F9"/>
<dbReference type="InterPro" id="IPR008045">
    <property type="entry name" value="MCM2"/>
</dbReference>
<dbReference type="GO" id="GO:0006270">
    <property type="term" value="P:DNA replication initiation"/>
    <property type="evidence" value="ECO:0007669"/>
    <property type="project" value="InterPro"/>
</dbReference>
<feature type="region of interest" description="Disordered" evidence="1">
    <location>
        <begin position="1"/>
        <end position="146"/>
    </location>
</feature>
<keyword evidence="3" id="KW-1185">Reference proteome</keyword>
<dbReference type="GO" id="GO:0071162">
    <property type="term" value="C:CMG complex"/>
    <property type="evidence" value="ECO:0007669"/>
    <property type="project" value="EnsemblMetazoa"/>
</dbReference>
<dbReference type="GO" id="GO:0043138">
    <property type="term" value="F:3'-5' DNA helicase activity"/>
    <property type="evidence" value="ECO:0007669"/>
    <property type="project" value="EnsemblMetazoa"/>
</dbReference>
<sequence length="146" mass="16542">MDNPSSPPPNTPSDAAERRGLRASMTSPVGDFEPFENEDEILGDQTVRHEEEEDGEELFGDNMENDYRPMPELDHYDPAMLDDEEDFSEMSQGDRFAAESEMRKRDHAAGIHRDDRELGFGQSDDEDDVGPRAKRRGRRKGRGGRG</sequence>
<name>B4G4F9_DROPE</name>
<dbReference type="OMA" id="LFETLWM"/>
<evidence type="ECO:0000313" key="3">
    <source>
        <dbReference type="Proteomes" id="UP000008744"/>
    </source>
</evidence>
<feature type="compositionally biased region" description="Pro residues" evidence="1">
    <location>
        <begin position="1"/>
        <end position="11"/>
    </location>
</feature>
<dbReference type="GO" id="GO:0030261">
    <property type="term" value="P:chromosome condensation"/>
    <property type="evidence" value="ECO:0007669"/>
    <property type="project" value="EnsemblMetazoa"/>
</dbReference>
<dbReference type="Pfam" id="PF12619">
    <property type="entry name" value="MCM2_N"/>
    <property type="match status" value="1"/>
</dbReference>